<dbReference type="AlphaFoldDB" id="A0A0E9WRX5"/>
<dbReference type="EMBL" id="GBXM01016307">
    <property type="protein sequence ID" value="JAH92270.1"/>
    <property type="molecule type" value="Transcribed_RNA"/>
</dbReference>
<proteinExistence type="predicted"/>
<reference evidence="1" key="1">
    <citation type="submission" date="2014-11" db="EMBL/GenBank/DDBJ databases">
        <authorList>
            <person name="Amaro Gonzalez C."/>
        </authorList>
    </citation>
    <scope>NUCLEOTIDE SEQUENCE</scope>
</reference>
<protein>
    <submittedName>
        <fullName evidence="1">Uncharacterized protein</fullName>
    </submittedName>
</protein>
<reference evidence="1" key="2">
    <citation type="journal article" date="2015" name="Fish Shellfish Immunol.">
        <title>Early steps in the European eel (Anguilla anguilla)-Vibrio vulnificus interaction in the gills: Role of the RtxA13 toxin.</title>
        <authorList>
            <person name="Callol A."/>
            <person name="Pajuelo D."/>
            <person name="Ebbesson L."/>
            <person name="Teles M."/>
            <person name="MacKenzie S."/>
            <person name="Amaro C."/>
        </authorList>
    </citation>
    <scope>NUCLEOTIDE SEQUENCE</scope>
</reference>
<accession>A0A0E9WRX5</accession>
<organism evidence="1">
    <name type="scientific">Anguilla anguilla</name>
    <name type="common">European freshwater eel</name>
    <name type="synonym">Muraena anguilla</name>
    <dbReference type="NCBI Taxonomy" id="7936"/>
    <lineage>
        <taxon>Eukaryota</taxon>
        <taxon>Metazoa</taxon>
        <taxon>Chordata</taxon>
        <taxon>Craniata</taxon>
        <taxon>Vertebrata</taxon>
        <taxon>Euteleostomi</taxon>
        <taxon>Actinopterygii</taxon>
        <taxon>Neopterygii</taxon>
        <taxon>Teleostei</taxon>
        <taxon>Anguilliformes</taxon>
        <taxon>Anguillidae</taxon>
        <taxon>Anguilla</taxon>
    </lineage>
</organism>
<name>A0A0E9WRX5_ANGAN</name>
<sequence>MSGTVNRGASQTLNTRCNIKVGMAASAGRATQHATKRYHLIVHLIFIVAACQSFTGRGQPNHNVFFPLHEKYTVVPFFPSLAQ</sequence>
<evidence type="ECO:0000313" key="1">
    <source>
        <dbReference type="EMBL" id="JAH92270.1"/>
    </source>
</evidence>